<evidence type="ECO:0000256" key="7">
    <source>
        <dbReference type="SAM" id="Phobius"/>
    </source>
</evidence>
<proteinExistence type="predicted"/>
<feature type="transmembrane region" description="Helical" evidence="7">
    <location>
        <begin position="243"/>
        <end position="266"/>
    </location>
</feature>
<protein>
    <submittedName>
        <fullName evidence="12">PspC domain-containing protein</fullName>
    </submittedName>
</protein>
<accession>A0ABW0EFE8</accession>
<evidence type="ECO:0000259" key="10">
    <source>
        <dbReference type="Pfam" id="PF22571"/>
    </source>
</evidence>
<gene>
    <name evidence="12" type="ORF">ACFPIB_15065</name>
</gene>
<organism evidence="12 13">
    <name type="scientific">Adhaeribacter terreus</name>
    <dbReference type="NCBI Taxonomy" id="529703"/>
    <lineage>
        <taxon>Bacteria</taxon>
        <taxon>Pseudomonadati</taxon>
        <taxon>Bacteroidota</taxon>
        <taxon>Cytophagia</taxon>
        <taxon>Cytophagales</taxon>
        <taxon>Hymenobacteraceae</taxon>
        <taxon>Adhaeribacter</taxon>
    </lineage>
</organism>
<feature type="region of interest" description="Disordered" evidence="6">
    <location>
        <begin position="826"/>
        <end position="855"/>
    </location>
</feature>
<feature type="domain" description="Phage shock protein PspC N-terminal" evidence="8">
    <location>
        <begin position="129"/>
        <end position="192"/>
    </location>
</feature>
<feature type="domain" description="PspC-related ToastRack" evidence="11">
    <location>
        <begin position="477"/>
        <end position="608"/>
    </location>
</feature>
<dbReference type="InterPro" id="IPR007168">
    <property type="entry name" value="Phageshock_PspC_N"/>
</dbReference>
<dbReference type="Pfam" id="PF10988">
    <property type="entry name" value="DUF2807"/>
    <property type="match status" value="1"/>
</dbReference>
<dbReference type="PANTHER" id="PTHR33885:SF3">
    <property type="entry name" value="PHAGE SHOCK PROTEIN C"/>
    <property type="match status" value="1"/>
</dbReference>
<dbReference type="InterPro" id="IPR054319">
    <property type="entry name" value="PspC-rel_ToastRack"/>
</dbReference>
<dbReference type="EMBL" id="JBHSKT010000010">
    <property type="protein sequence ID" value="MFC5271936.1"/>
    <property type="molecule type" value="Genomic_DNA"/>
</dbReference>
<comment type="subcellular location">
    <subcellularLocation>
        <location evidence="1">Cell membrane</location>
        <topology evidence="1">Single-pass membrane protein</topology>
    </subcellularLocation>
</comment>
<dbReference type="InterPro" id="IPR054321">
    <property type="entry name" value="PspC-rel_TM"/>
</dbReference>
<evidence type="ECO:0000259" key="11">
    <source>
        <dbReference type="Pfam" id="PF22744"/>
    </source>
</evidence>
<evidence type="ECO:0000256" key="5">
    <source>
        <dbReference type="ARBA" id="ARBA00023136"/>
    </source>
</evidence>
<feature type="transmembrane region" description="Helical" evidence="7">
    <location>
        <begin position="430"/>
        <end position="450"/>
    </location>
</feature>
<feature type="domain" description="PspC-related transmembrane region" evidence="10">
    <location>
        <begin position="319"/>
        <end position="454"/>
    </location>
</feature>
<dbReference type="Proteomes" id="UP001596161">
    <property type="component" value="Unassembled WGS sequence"/>
</dbReference>
<feature type="transmembrane region" description="Helical" evidence="7">
    <location>
        <begin position="139"/>
        <end position="158"/>
    </location>
</feature>
<evidence type="ECO:0000313" key="12">
    <source>
        <dbReference type="EMBL" id="MFC5271936.1"/>
    </source>
</evidence>
<feature type="transmembrane region" description="Helical" evidence="7">
    <location>
        <begin position="347"/>
        <end position="371"/>
    </location>
</feature>
<comment type="caution">
    <text evidence="12">The sequence shown here is derived from an EMBL/GenBank/DDBJ whole genome shotgun (WGS) entry which is preliminary data.</text>
</comment>
<evidence type="ECO:0000256" key="2">
    <source>
        <dbReference type="ARBA" id="ARBA00022475"/>
    </source>
</evidence>
<sequence>MKKNISINLQGMIFHIEEDGYEVLRTYLDSIKIYFSGYAGHQEIIADIESRMAELFFANLTPTKQVITLEDVQALIKKMGSVNDFAQQDKDEDEIEMEAPRMIGSATSGSYSSGSGYASTGSATYSGTKKLFRDGNRKVIAGVASGIAAYFNTEPLWIRLILVFLVLIAPMTAGISAGFIILMYILCWVALPLNYDTPVGNKAYSVGDTTSRKLFRNPDDKKLGGVCSGLALYLGIDPAIMRLIFLVSFFFFGTGLLIYLLLWIILPEAKTVTEKAQMQGKPLTLSGIENSLKNSLQPDGATQEESPLVRLILLPVRLISQILVVLSRVLGPVINALLVVVRIFAGVILIIMGVSGIIALVSLLLVSMGVIQDASFVDLNNVPTDFFFSDFPVFGKIAGFLAGLIPSLFVIILGLGLLTKRFYMRATVGWTMFAVMLISGFVFIMSLISYHKNFEENGTYIAEKTFPVANYQTISLDANKIERVMNDHIDVEVESYSGNDILLIQQFGAEGRTEEDAIKNAQMMNYRAVQKDSMLILDNGFTFKPNAIYREQELALKLRLPEGKTYRISYDLARLLPESNFDLGYSNEQISKHAWKIKNNVFSCVTCTAADSASVIGQDDSASKIDYDDEGEKSFLKSADEFGSSTRKLQATGFRKVSVVGPFYVKITQGSAFNVTARGDADDLREMRFEMEGSELTIYPKKSGFNFGRDNMDPIYVSIEMPNLTEVSLVGASTAEITGFKPGQFTLSQTGATKAYVNTEAQNLKLKLTGASEAVLEGNTQNLDADVIGGCQLNALKLQTNNAKLEVIGGSEAHVNVKRSLRGDVAGGSELTYTGDPGEINVDEAGGASVTRREQ</sequence>
<dbReference type="Pfam" id="PF04024">
    <property type="entry name" value="PspC"/>
    <property type="match status" value="2"/>
</dbReference>
<evidence type="ECO:0000259" key="9">
    <source>
        <dbReference type="Pfam" id="PF10988"/>
    </source>
</evidence>
<dbReference type="PANTHER" id="PTHR33885">
    <property type="entry name" value="PHAGE SHOCK PROTEIN C"/>
    <property type="match status" value="1"/>
</dbReference>
<dbReference type="RefSeq" id="WP_378018294.1">
    <property type="nucleotide sequence ID" value="NZ_JBHSKT010000010.1"/>
</dbReference>
<feature type="domain" description="Putative auto-transporter adhesin head GIN" evidence="9">
    <location>
        <begin position="654"/>
        <end position="837"/>
    </location>
</feature>
<feature type="transmembrane region" description="Helical" evidence="7">
    <location>
        <begin position="318"/>
        <end position="340"/>
    </location>
</feature>
<evidence type="ECO:0000259" key="8">
    <source>
        <dbReference type="Pfam" id="PF04024"/>
    </source>
</evidence>
<feature type="transmembrane region" description="Helical" evidence="7">
    <location>
        <begin position="391"/>
        <end position="418"/>
    </location>
</feature>
<feature type="transmembrane region" description="Helical" evidence="7">
    <location>
        <begin position="164"/>
        <end position="191"/>
    </location>
</feature>
<keyword evidence="13" id="KW-1185">Reference proteome</keyword>
<dbReference type="Pfam" id="PF22744">
    <property type="entry name" value="Toast-rack_PspC-Cterm"/>
    <property type="match status" value="1"/>
</dbReference>
<dbReference type="InterPro" id="IPR021255">
    <property type="entry name" value="DUF2807"/>
</dbReference>
<keyword evidence="2" id="KW-1003">Cell membrane</keyword>
<dbReference type="Pfam" id="PF22571">
    <property type="entry name" value="LiaI-LiaF-TM_PspC"/>
    <property type="match status" value="1"/>
</dbReference>
<reference evidence="13" key="1">
    <citation type="journal article" date="2019" name="Int. J. Syst. Evol. Microbiol.">
        <title>The Global Catalogue of Microorganisms (GCM) 10K type strain sequencing project: providing services to taxonomists for standard genome sequencing and annotation.</title>
        <authorList>
            <consortium name="The Broad Institute Genomics Platform"/>
            <consortium name="The Broad Institute Genome Sequencing Center for Infectious Disease"/>
            <person name="Wu L."/>
            <person name="Ma J."/>
        </authorList>
    </citation>
    <scope>NUCLEOTIDE SEQUENCE [LARGE SCALE GENOMIC DNA]</scope>
    <source>
        <strain evidence="13">KACC 12602</strain>
    </source>
</reference>
<dbReference type="Gene3D" id="2.160.20.120">
    <property type="match status" value="1"/>
</dbReference>
<name>A0ABW0EFE8_9BACT</name>
<feature type="domain" description="Phage shock protein PspC N-terminal" evidence="8">
    <location>
        <begin position="212"/>
        <end position="269"/>
    </location>
</feature>
<evidence type="ECO:0000313" key="13">
    <source>
        <dbReference type="Proteomes" id="UP001596161"/>
    </source>
</evidence>
<evidence type="ECO:0000256" key="4">
    <source>
        <dbReference type="ARBA" id="ARBA00022989"/>
    </source>
</evidence>
<dbReference type="InterPro" id="IPR052027">
    <property type="entry name" value="PspC"/>
</dbReference>
<keyword evidence="4 7" id="KW-1133">Transmembrane helix</keyword>
<evidence type="ECO:0000256" key="3">
    <source>
        <dbReference type="ARBA" id="ARBA00022692"/>
    </source>
</evidence>
<evidence type="ECO:0000256" key="1">
    <source>
        <dbReference type="ARBA" id="ARBA00004162"/>
    </source>
</evidence>
<keyword evidence="5 7" id="KW-0472">Membrane</keyword>
<evidence type="ECO:0000256" key="6">
    <source>
        <dbReference type="SAM" id="MobiDB-lite"/>
    </source>
</evidence>
<keyword evidence="3 7" id="KW-0812">Transmembrane</keyword>